<proteinExistence type="predicted"/>
<reference evidence="1" key="1">
    <citation type="submission" date="2024-07" db="EMBL/GenBank/DDBJ databases">
        <authorList>
            <person name="Bringhurst R.M."/>
            <person name="Homer T.E."/>
        </authorList>
    </citation>
    <scope>NUCLEOTIDE SEQUENCE</scope>
</reference>
<organism evidence="1">
    <name type="scientific">Pseudomonas phage HRDY3</name>
    <dbReference type="NCBI Taxonomy" id="3236930"/>
    <lineage>
        <taxon>Viruses</taxon>
    </lineage>
</organism>
<sequence>MDRIDLDLDFEQERERESAFHNPKQATIDATKNFLRAFCESKHYVTEVFGGEADLNKFRKLVSKTFKEPKITPAGVQRGMIHVRVKRLSTQHAGDIFVGQFNSLELLK</sequence>
<evidence type="ECO:0000313" key="1">
    <source>
        <dbReference type="EMBL" id="XDJ15059.1"/>
    </source>
</evidence>
<name>A0AB39CDI2_9VIRU</name>
<dbReference type="EMBL" id="PQ015379">
    <property type="protein sequence ID" value="XDJ15059.1"/>
    <property type="molecule type" value="Genomic_DNA"/>
</dbReference>
<accession>A0AB39CDI2</accession>
<protein>
    <submittedName>
        <fullName evidence="1">Uncharacterized protein</fullName>
    </submittedName>
</protein>